<keyword evidence="2" id="KW-1185">Reference proteome</keyword>
<reference evidence="1 2" key="1">
    <citation type="submission" date="2018-11" db="EMBL/GenBank/DDBJ databases">
        <authorList>
            <consortium name="Pathogen Informatics"/>
        </authorList>
    </citation>
    <scope>NUCLEOTIDE SEQUENCE [LARGE SCALE GENOMIC DNA]</scope>
</reference>
<protein>
    <submittedName>
        <fullName evidence="1">Uncharacterized protein</fullName>
    </submittedName>
</protein>
<dbReference type="EMBL" id="UZAG01023549">
    <property type="protein sequence ID" value="VDO57023.1"/>
    <property type="molecule type" value="Genomic_DNA"/>
</dbReference>
<proteinExistence type="predicted"/>
<name>A0A3P7XVR6_9BILA</name>
<accession>A0A3P7XVR6</accession>
<dbReference type="AlphaFoldDB" id="A0A3P7XVR6"/>
<organism evidence="1 2">
    <name type="scientific">Brugia timori</name>
    <dbReference type="NCBI Taxonomy" id="42155"/>
    <lineage>
        <taxon>Eukaryota</taxon>
        <taxon>Metazoa</taxon>
        <taxon>Ecdysozoa</taxon>
        <taxon>Nematoda</taxon>
        <taxon>Chromadorea</taxon>
        <taxon>Rhabditida</taxon>
        <taxon>Spirurina</taxon>
        <taxon>Spiruromorpha</taxon>
        <taxon>Filarioidea</taxon>
        <taxon>Onchocercidae</taxon>
        <taxon>Brugia</taxon>
    </lineage>
</organism>
<sequence length="50" mass="5951">MSYIKVTINHHDVPAHRDDEHLLNSIELYHGMVQFYVVHVISYYLSHQIS</sequence>
<evidence type="ECO:0000313" key="1">
    <source>
        <dbReference type="EMBL" id="VDO57023.1"/>
    </source>
</evidence>
<gene>
    <name evidence="1" type="ORF">BTMF_LOCUS16029</name>
</gene>
<dbReference type="Proteomes" id="UP000280834">
    <property type="component" value="Unassembled WGS sequence"/>
</dbReference>
<evidence type="ECO:0000313" key="2">
    <source>
        <dbReference type="Proteomes" id="UP000280834"/>
    </source>
</evidence>